<comment type="similarity">
    <text evidence="1">Belongs to the aldo/keto reductase family.</text>
</comment>
<organism evidence="8 9">
    <name type="scientific">Acetilactobacillus jinshanensis</name>
    <dbReference type="NCBI Taxonomy" id="1720083"/>
    <lineage>
        <taxon>Bacteria</taxon>
        <taxon>Bacillati</taxon>
        <taxon>Bacillota</taxon>
        <taxon>Bacilli</taxon>
        <taxon>Lactobacillales</taxon>
        <taxon>Lactobacillaceae</taxon>
        <taxon>Acetilactobacillus</taxon>
    </lineage>
</organism>
<dbReference type="AlphaFoldDB" id="A0A4P6ZM95"/>
<name>A0A4P6ZM95_9LACO</name>
<evidence type="ECO:0000256" key="5">
    <source>
        <dbReference type="PIRSR" id="PIRSR000097-2"/>
    </source>
</evidence>
<accession>A0A4P6ZM95</accession>
<dbReference type="OrthoDB" id="9804790at2"/>
<keyword evidence="3" id="KW-0560">Oxidoreductase</keyword>
<dbReference type="InterPro" id="IPR020471">
    <property type="entry name" value="AKR"/>
</dbReference>
<dbReference type="GO" id="GO:0016616">
    <property type="term" value="F:oxidoreductase activity, acting on the CH-OH group of donors, NAD or NADP as acceptor"/>
    <property type="evidence" value="ECO:0007669"/>
    <property type="project" value="UniProtKB-ARBA"/>
</dbReference>
<sequence>MQYLKLNDGHRIPANGFGDFQVPDTKECADAVREAIKTGYNFIDTAEMYDNEDQTGKGIKASGIDRDKLFVETKIWETNFQYDDAKNAIDKSLKDLGLNYVNMFLIHWPHGEYDQAWRAMIEAHQAGKLKSIGVSNFSSQQIVDLIKKFGVKPAVNQIKINPWDQKHDEVKWLEDHNIVPEAWSPFAEGRHNAFHDPTLGKIAKAHGKSNSQVILRWLYQRGIVSLAKTVHPQYMKENFDIYSFKLTPSEMKTINNIQ</sequence>
<dbReference type="PANTHER" id="PTHR43827:SF3">
    <property type="entry name" value="NADP-DEPENDENT OXIDOREDUCTASE DOMAIN-CONTAINING PROTEIN"/>
    <property type="match status" value="1"/>
</dbReference>
<dbReference type="Proteomes" id="UP000294321">
    <property type="component" value="Chromosome"/>
</dbReference>
<evidence type="ECO:0000256" key="4">
    <source>
        <dbReference type="PIRSR" id="PIRSR000097-1"/>
    </source>
</evidence>
<dbReference type="SUPFAM" id="SSF51430">
    <property type="entry name" value="NAD(P)-linked oxidoreductase"/>
    <property type="match status" value="1"/>
</dbReference>
<gene>
    <name evidence="8" type="ORF">ELX58_07435</name>
</gene>
<evidence type="ECO:0000259" key="7">
    <source>
        <dbReference type="Pfam" id="PF00248"/>
    </source>
</evidence>
<feature type="site" description="Lowers pKa of active site Tyr" evidence="6">
    <location>
        <position position="74"/>
    </location>
</feature>
<evidence type="ECO:0000256" key="6">
    <source>
        <dbReference type="PIRSR" id="PIRSR000097-3"/>
    </source>
</evidence>
<keyword evidence="2" id="KW-0521">NADP</keyword>
<evidence type="ECO:0000256" key="2">
    <source>
        <dbReference type="ARBA" id="ARBA00022857"/>
    </source>
</evidence>
<evidence type="ECO:0000256" key="3">
    <source>
        <dbReference type="ARBA" id="ARBA00023002"/>
    </source>
</evidence>
<keyword evidence="9" id="KW-1185">Reference proteome</keyword>
<dbReference type="InterPro" id="IPR036812">
    <property type="entry name" value="NAD(P)_OxRdtase_dom_sf"/>
</dbReference>
<dbReference type="FunFam" id="3.20.20.100:FF:000015">
    <property type="entry name" value="Oxidoreductase, aldo/keto reductase family"/>
    <property type="match status" value="1"/>
</dbReference>
<evidence type="ECO:0000313" key="9">
    <source>
        <dbReference type="Proteomes" id="UP000294321"/>
    </source>
</evidence>
<evidence type="ECO:0000256" key="1">
    <source>
        <dbReference type="ARBA" id="ARBA00007905"/>
    </source>
</evidence>
<feature type="binding site" evidence="5">
    <location>
        <position position="107"/>
    </location>
    <ligand>
        <name>substrate</name>
    </ligand>
</feature>
<proteinExistence type="inferred from homology"/>
<feature type="domain" description="NADP-dependent oxidoreductase" evidence="7">
    <location>
        <begin position="24"/>
        <end position="257"/>
    </location>
</feature>
<dbReference type="Gene3D" id="3.20.20.100">
    <property type="entry name" value="NADP-dependent oxidoreductase domain"/>
    <property type="match status" value="1"/>
</dbReference>
<dbReference type="InterPro" id="IPR023210">
    <property type="entry name" value="NADP_OxRdtase_dom"/>
</dbReference>
<dbReference type="EMBL" id="CP034726">
    <property type="protein sequence ID" value="QBP18914.1"/>
    <property type="molecule type" value="Genomic_DNA"/>
</dbReference>
<dbReference type="KEGG" id="lji:ELX58_07435"/>
<reference evidence="9" key="1">
    <citation type="submission" date="2018-12" db="EMBL/GenBank/DDBJ databases">
        <title>A new species of lactobacillus.</title>
        <authorList>
            <person name="Jian Y."/>
            <person name="Xin L."/>
            <person name="Hong Z.J."/>
            <person name="Ming L.Z."/>
            <person name="Hong X.Z."/>
        </authorList>
    </citation>
    <scope>NUCLEOTIDE SEQUENCE [LARGE SCALE GENOMIC DNA]</scope>
    <source>
        <strain evidence="9">HSLZ-75</strain>
    </source>
</reference>
<dbReference type="PRINTS" id="PR00069">
    <property type="entry name" value="ALDKETRDTASE"/>
</dbReference>
<protein>
    <submittedName>
        <fullName evidence="8">Aldo/keto reductase</fullName>
    </submittedName>
</protein>
<dbReference type="PANTHER" id="PTHR43827">
    <property type="entry name" value="2,5-DIKETO-D-GLUCONIC ACID REDUCTASE"/>
    <property type="match status" value="1"/>
</dbReference>
<evidence type="ECO:0000313" key="8">
    <source>
        <dbReference type="EMBL" id="QBP18914.1"/>
    </source>
</evidence>
<dbReference type="Pfam" id="PF00248">
    <property type="entry name" value="Aldo_ket_red"/>
    <property type="match status" value="1"/>
</dbReference>
<dbReference type="RefSeq" id="WP_133442472.1">
    <property type="nucleotide sequence ID" value="NZ_CP034726.1"/>
</dbReference>
<feature type="active site" description="Proton donor" evidence="4">
    <location>
        <position position="49"/>
    </location>
</feature>
<dbReference type="PIRSF" id="PIRSF000097">
    <property type="entry name" value="AKR"/>
    <property type="match status" value="1"/>
</dbReference>